<dbReference type="AlphaFoldDB" id="A0A8H6VH74"/>
<keyword evidence="2" id="KW-0812">Transmembrane</keyword>
<evidence type="ECO:0000256" key="2">
    <source>
        <dbReference type="SAM" id="Phobius"/>
    </source>
</evidence>
<comment type="caution">
    <text evidence="3">The sequence shown here is derived from an EMBL/GenBank/DDBJ whole genome shotgun (WGS) entry which is preliminary data.</text>
</comment>
<feature type="region of interest" description="Disordered" evidence="1">
    <location>
        <begin position="56"/>
        <end position="94"/>
    </location>
</feature>
<feature type="compositionally biased region" description="Polar residues" evidence="1">
    <location>
        <begin position="56"/>
        <end position="66"/>
    </location>
</feature>
<reference evidence="3" key="1">
    <citation type="submission" date="2020-04" db="EMBL/GenBank/DDBJ databases">
        <title>Draft genome resource of the tomato pathogen Pseudocercospora fuligena.</title>
        <authorList>
            <person name="Zaccaron A."/>
        </authorList>
    </citation>
    <scope>NUCLEOTIDE SEQUENCE</scope>
    <source>
        <strain evidence="3">PF001</strain>
    </source>
</reference>
<feature type="transmembrane region" description="Helical" evidence="2">
    <location>
        <begin position="18"/>
        <end position="40"/>
    </location>
</feature>
<gene>
    <name evidence="3" type="ORF">HII31_11942</name>
</gene>
<name>A0A8H6VH74_9PEZI</name>
<evidence type="ECO:0000256" key="1">
    <source>
        <dbReference type="SAM" id="MobiDB-lite"/>
    </source>
</evidence>
<keyword evidence="4" id="KW-1185">Reference proteome</keyword>
<protein>
    <submittedName>
        <fullName evidence="3">Uncharacterized protein</fullName>
    </submittedName>
</protein>
<dbReference type="Proteomes" id="UP000660729">
    <property type="component" value="Unassembled WGS sequence"/>
</dbReference>
<sequence>MCCKARPPQEVKYASEDFLLGLLIPDSVPFYLFLAFCFFARKSAPSPDIRSGCSSSTHVLLSTPRSDLSEEEISNQEAEQAKGCHNLNRHTSGR</sequence>
<accession>A0A8H6VH74</accession>
<dbReference type="EMBL" id="JABCIY010000248">
    <property type="protein sequence ID" value="KAF7186710.1"/>
    <property type="molecule type" value="Genomic_DNA"/>
</dbReference>
<keyword evidence="2" id="KW-1133">Transmembrane helix</keyword>
<evidence type="ECO:0000313" key="3">
    <source>
        <dbReference type="EMBL" id="KAF7186710.1"/>
    </source>
</evidence>
<evidence type="ECO:0000313" key="4">
    <source>
        <dbReference type="Proteomes" id="UP000660729"/>
    </source>
</evidence>
<organism evidence="3 4">
    <name type="scientific">Pseudocercospora fuligena</name>
    <dbReference type="NCBI Taxonomy" id="685502"/>
    <lineage>
        <taxon>Eukaryota</taxon>
        <taxon>Fungi</taxon>
        <taxon>Dikarya</taxon>
        <taxon>Ascomycota</taxon>
        <taxon>Pezizomycotina</taxon>
        <taxon>Dothideomycetes</taxon>
        <taxon>Dothideomycetidae</taxon>
        <taxon>Mycosphaerellales</taxon>
        <taxon>Mycosphaerellaceae</taxon>
        <taxon>Pseudocercospora</taxon>
    </lineage>
</organism>
<proteinExistence type="predicted"/>
<keyword evidence="2" id="KW-0472">Membrane</keyword>